<dbReference type="GO" id="GO:0005886">
    <property type="term" value="C:plasma membrane"/>
    <property type="evidence" value="ECO:0007669"/>
    <property type="project" value="TreeGrafter"/>
</dbReference>
<reference evidence="3" key="1">
    <citation type="submission" date="2015-07" db="EMBL/GenBank/DDBJ databases">
        <title>Genome sequencing of Sunxiuqinia dokdonensis strain SK.</title>
        <authorList>
            <person name="Ahn S."/>
            <person name="Kim B.-C."/>
        </authorList>
    </citation>
    <scope>NUCLEOTIDE SEQUENCE [LARGE SCALE GENOMIC DNA]</scope>
    <source>
        <strain evidence="3">SK</strain>
    </source>
</reference>
<feature type="transmembrane region" description="Helical" evidence="1">
    <location>
        <begin position="24"/>
        <end position="41"/>
    </location>
</feature>
<sequence>MIEWYLSVLKKYAEFSGRARRSEYWYFVLANFIVAVVLNLIDLGIFGTGVLSVIYGLGVLIPGLAVGVRRLHDTNRSGWWLLLAFIPLIGAIVLIVFLVQEGTDGENQYGANPKLGVA</sequence>
<evidence type="ECO:0000313" key="2">
    <source>
        <dbReference type="EMBL" id="KOH45015.1"/>
    </source>
</evidence>
<dbReference type="PANTHER" id="PTHR34980:SF2">
    <property type="entry name" value="INNER MEMBRANE PROTEIN YHAH-RELATED"/>
    <property type="match status" value="1"/>
</dbReference>
<name>A0A0L8V949_9BACT</name>
<keyword evidence="1" id="KW-1133">Transmembrane helix</keyword>
<dbReference type="RefSeq" id="WP_262509307.1">
    <property type="nucleotide sequence ID" value="NZ_LGIA01000149.1"/>
</dbReference>
<dbReference type="Pfam" id="PF05656">
    <property type="entry name" value="DUF805"/>
    <property type="match status" value="1"/>
</dbReference>
<dbReference type="InterPro" id="IPR008523">
    <property type="entry name" value="DUF805"/>
</dbReference>
<gene>
    <name evidence="2" type="ORF">NC99_21400</name>
</gene>
<keyword evidence="1" id="KW-0472">Membrane</keyword>
<dbReference type="AlphaFoldDB" id="A0A0L8V949"/>
<keyword evidence="3" id="KW-1185">Reference proteome</keyword>
<keyword evidence="1" id="KW-0812">Transmembrane</keyword>
<dbReference type="Proteomes" id="UP000036958">
    <property type="component" value="Unassembled WGS sequence"/>
</dbReference>
<evidence type="ECO:0000313" key="3">
    <source>
        <dbReference type="Proteomes" id="UP000036958"/>
    </source>
</evidence>
<evidence type="ECO:0000256" key="1">
    <source>
        <dbReference type="SAM" id="Phobius"/>
    </source>
</evidence>
<dbReference type="STRING" id="1409788.NC99_21400"/>
<proteinExistence type="predicted"/>
<dbReference type="EMBL" id="LGIA01000149">
    <property type="protein sequence ID" value="KOH45015.1"/>
    <property type="molecule type" value="Genomic_DNA"/>
</dbReference>
<feature type="transmembrane region" description="Helical" evidence="1">
    <location>
        <begin position="47"/>
        <end position="67"/>
    </location>
</feature>
<dbReference type="PATRIC" id="fig|1409788.3.peg.2210"/>
<organism evidence="2 3">
    <name type="scientific">Sunxiuqinia dokdonensis</name>
    <dbReference type="NCBI Taxonomy" id="1409788"/>
    <lineage>
        <taxon>Bacteria</taxon>
        <taxon>Pseudomonadati</taxon>
        <taxon>Bacteroidota</taxon>
        <taxon>Bacteroidia</taxon>
        <taxon>Marinilabiliales</taxon>
        <taxon>Prolixibacteraceae</taxon>
        <taxon>Sunxiuqinia</taxon>
    </lineage>
</organism>
<feature type="transmembrane region" description="Helical" evidence="1">
    <location>
        <begin position="79"/>
        <end position="99"/>
    </location>
</feature>
<accession>A0A0L8V949</accession>
<dbReference type="PANTHER" id="PTHR34980">
    <property type="entry name" value="INNER MEMBRANE PROTEIN-RELATED-RELATED"/>
    <property type="match status" value="1"/>
</dbReference>
<protein>
    <submittedName>
        <fullName evidence="2">Membrane protein</fullName>
    </submittedName>
</protein>
<comment type="caution">
    <text evidence="2">The sequence shown here is derived from an EMBL/GenBank/DDBJ whole genome shotgun (WGS) entry which is preliminary data.</text>
</comment>